<name>A0ABP5L0D8_9ACTN</name>
<keyword evidence="6 7" id="KW-0472">Membrane</keyword>
<evidence type="ECO:0000313" key="9">
    <source>
        <dbReference type="EMBL" id="GAA2138702.1"/>
    </source>
</evidence>
<feature type="transmembrane region" description="Helical" evidence="7">
    <location>
        <begin position="122"/>
        <end position="142"/>
    </location>
</feature>
<dbReference type="Gene3D" id="1.20.144.10">
    <property type="entry name" value="Phosphatidic acid phosphatase type 2/haloperoxidase"/>
    <property type="match status" value="1"/>
</dbReference>
<comment type="subcellular location">
    <subcellularLocation>
        <location evidence="1">Cell membrane</location>
        <topology evidence="1">Multi-pass membrane protein</topology>
    </subcellularLocation>
</comment>
<evidence type="ECO:0000313" key="10">
    <source>
        <dbReference type="Proteomes" id="UP001500443"/>
    </source>
</evidence>
<evidence type="ECO:0000256" key="3">
    <source>
        <dbReference type="ARBA" id="ARBA00022692"/>
    </source>
</evidence>
<organism evidence="9 10">
    <name type="scientific">Streptomyces synnematoformans</name>
    <dbReference type="NCBI Taxonomy" id="415721"/>
    <lineage>
        <taxon>Bacteria</taxon>
        <taxon>Bacillati</taxon>
        <taxon>Actinomycetota</taxon>
        <taxon>Actinomycetes</taxon>
        <taxon>Kitasatosporales</taxon>
        <taxon>Streptomycetaceae</taxon>
        <taxon>Streptomyces</taxon>
    </lineage>
</organism>
<keyword evidence="4" id="KW-0378">Hydrolase</keyword>
<dbReference type="Proteomes" id="UP001500443">
    <property type="component" value="Unassembled WGS sequence"/>
</dbReference>
<feature type="transmembrane region" description="Helical" evidence="7">
    <location>
        <begin position="148"/>
        <end position="173"/>
    </location>
</feature>
<evidence type="ECO:0000259" key="8">
    <source>
        <dbReference type="SMART" id="SM00014"/>
    </source>
</evidence>
<evidence type="ECO:0000256" key="7">
    <source>
        <dbReference type="SAM" id="Phobius"/>
    </source>
</evidence>
<feature type="domain" description="Phosphatidic acid phosphatase type 2/haloperoxidase" evidence="8">
    <location>
        <begin position="50"/>
        <end position="163"/>
    </location>
</feature>
<dbReference type="InterPro" id="IPR000326">
    <property type="entry name" value="PAP2/HPO"/>
</dbReference>
<evidence type="ECO:0000256" key="2">
    <source>
        <dbReference type="ARBA" id="ARBA00022475"/>
    </source>
</evidence>
<feature type="transmembrane region" description="Helical" evidence="7">
    <location>
        <begin position="52"/>
        <end position="73"/>
    </location>
</feature>
<keyword evidence="2" id="KW-1003">Cell membrane</keyword>
<reference evidence="10" key="1">
    <citation type="journal article" date="2019" name="Int. J. Syst. Evol. Microbiol.">
        <title>The Global Catalogue of Microorganisms (GCM) 10K type strain sequencing project: providing services to taxonomists for standard genome sequencing and annotation.</title>
        <authorList>
            <consortium name="The Broad Institute Genomics Platform"/>
            <consortium name="The Broad Institute Genome Sequencing Center for Infectious Disease"/>
            <person name="Wu L."/>
            <person name="Ma J."/>
        </authorList>
    </citation>
    <scope>NUCLEOTIDE SEQUENCE [LARGE SCALE GENOMIC DNA]</scope>
    <source>
        <strain evidence="10">JCM 15481</strain>
    </source>
</reference>
<dbReference type="SUPFAM" id="SSF48317">
    <property type="entry name" value="Acid phosphatase/Vanadium-dependent haloperoxidase"/>
    <property type="match status" value="1"/>
</dbReference>
<dbReference type="Pfam" id="PF01569">
    <property type="entry name" value="PAP2"/>
    <property type="match status" value="1"/>
</dbReference>
<dbReference type="RefSeq" id="WP_344292110.1">
    <property type="nucleotide sequence ID" value="NZ_BAAAPF010000199.1"/>
</dbReference>
<comment type="caution">
    <text evidence="9">The sequence shown here is derived from an EMBL/GenBank/DDBJ whole genome shotgun (WGS) entry which is preliminary data.</text>
</comment>
<keyword evidence="10" id="KW-1185">Reference proteome</keyword>
<dbReference type="InterPro" id="IPR036938">
    <property type="entry name" value="PAP2/HPO_sf"/>
</dbReference>
<proteinExistence type="predicted"/>
<evidence type="ECO:0000256" key="5">
    <source>
        <dbReference type="ARBA" id="ARBA00022989"/>
    </source>
</evidence>
<evidence type="ECO:0000256" key="1">
    <source>
        <dbReference type="ARBA" id="ARBA00004651"/>
    </source>
</evidence>
<keyword evidence="3 7" id="KW-0812">Transmembrane</keyword>
<dbReference type="PANTHER" id="PTHR14969">
    <property type="entry name" value="SPHINGOSINE-1-PHOSPHATE PHOSPHOHYDROLASE"/>
    <property type="match status" value="1"/>
</dbReference>
<gene>
    <name evidence="9" type="ORF">GCM10009802_48350</name>
</gene>
<dbReference type="SMART" id="SM00014">
    <property type="entry name" value="acidPPc"/>
    <property type="match status" value="1"/>
</dbReference>
<feature type="transmembrane region" description="Helical" evidence="7">
    <location>
        <begin position="23"/>
        <end position="46"/>
    </location>
</feature>
<keyword evidence="5 7" id="KW-1133">Transmembrane helix</keyword>
<accession>A0ABP5L0D8</accession>
<evidence type="ECO:0000256" key="6">
    <source>
        <dbReference type="ARBA" id="ARBA00023136"/>
    </source>
</evidence>
<protein>
    <recommendedName>
        <fullName evidence="8">Phosphatidic acid phosphatase type 2/haloperoxidase domain-containing protein</fullName>
    </recommendedName>
</protein>
<evidence type="ECO:0000256" key="4">
    <source>
        <dbReference type="ARBA" id="ARBA00022801"/>
    </source>
</evidence>
<sequence>MNDELYRYVTSLARRTPDRLHTLAEFGTDAGLVLLAALFAAAWWAAPRRAPVVAGAAGTVAAYGLSELLKAWVARERPCRAVREAAEPLAECPPPGDWSFPSNHATIAGAAAVALALAWPRIVAWVLPFGVLLAASRVFVGVHYPLDVAAGFALGAAVAAVAAGGAVAGGGMADARVRIRARPGHGAHPARREHFRGDDVPH</sequence>
<dbReference type="PANTHER" id="PTHR14969:SF62">
    <property type="entry name" value="DECAPRENYLPHOSPHORYL-5-PHOSPHORIBOSE PHOSPHATASE RV3807C-RELATED"/>
    <property type="match status" value="1"/>
</dbReference>
<dbReference type="EMBL" id="BAAAPF010000199">
    <property type="protein sequence ID" value="GAA2138702.1"/>
    <property type="molecule type" value="Genomic_DNA"/>
</dbReference>